<sequence>MDLKGSAKLPQEGAIAAVRPNWAMVGAAGLPRSHLGLWPPPVGGLNSGFLLPAVAASSSSNLGAGGGGDGAIAAVRPNWAMVGAAGLPRSHLGLWPPPVGGLNSGFLLPAVAASSSSNLGAGGGGDLIGFLLCVKRENKFTSDSICLPLLSLQTSLLDVQVYGSRAEQVSLKLGIFFTLRCVDKSFGHI</sequence>
<keyword evidence="2" id="KW-1185">Reference proteome</keyword>
<evidence type="ECO:0000313" key="2">
    <source>
        <dbReference type="Proteomes" id="UP000317650"/>
    </source>
</evidence>
<dbReference type="Proteomes" id="UP000317650">
    <property type="component" value="Chromosome 1"/>
</dbReference>
<gene>
    <name evidence="1" type="ORF">C4D60_Mb01t30500</name>
</gene>
<organism evidence="1 2">
    <name type="scientific">Musa balbisiana</name>
    <name type="common">Banana</name>
    <dbReference type="NCBI Taxonomy" id="52838"/>
    <lineage>
        <taxon>Eukaryota</taxon>
        <taxon>Viridiplantae</taxon>
        <taxon>Streptophyta</taxon>
        <taxon>Embryophyta</taxon>
        <taxon>Tracheophyta</taxon>
        <taxon>Spermatophyta</taxon>
        <taxon>Magnoliopsida</taxon>
        <taxon>Liliopsida</taxon>
        <taxon>Zingiberales</taxon>
        <taxon>Musaceae</taxon>
        <taxon>Musa</taxon>
    </lineage>
</organism>
<dbReference type="EMBL" id="PYDT01000004">
    <property type="protein sequence ID" value="THU64822.1"/>
    <property type="molecule type" value="Genomic_DNA"/>
</dbReference>
<evidence type="ECO:0008006" key="3">
    <source>
        <dbReference type="Google" id="ProtNLM"/>
    </source>
</evidence>
<comment type="caution">
    <text evidence="1">The sequence shown here is derived from an EMBL/GenBank/DDBJ whole genome shotgun (WGS) entry which is preliminary data.</text>
</comment>
<reference evidence="1 2" key="1">
    <citation type="journal article" date="2019" name="Nat. Plants">
        <title>Genome sequencing of Musa balbisiana reveals subgenome evolution and function divergence in polyploid bananas.</title>
        <authorList>
            <person name="Yao X."/>
        </authorList>
    </citation>
    <scope>NUCLEOTIDE SEQUENCE [LARGE SCALE GENOMIC DNA]</scope>
    <source>
        <strain evidence="2">cv. DH-PKW</strain>
        <tissue evidence="1">Leaves</tissue>
    </source>
</reference>
<dbReference type="AlphaFoldDB" id="A0A4S8JRV7"/>
<protein>
    <recommendedName>
        <fullName evidence="3">TCP domain-containing protein</fullName>
    </recommendedName>
</protein>
<evidence type="ECO:0000313" key="1">
    <source>
        <dbReference type="EMBL" id="THU64822.1"/>
    </source>
</evidence>
<proteinExistence type="predicted"/>
<name>A0A4S8JRV7_MUSBA</name>
<accession>A0A4S8JRV7</accession>